<evidence type="ECO:0000256" key="1">
    <source>
        <dbReference type="SAM" id="Phobius"/>
    </source>
</evidence>
<keyword evidence="1" id="KW-0812">Transmembrane</keyword>
<keyword evidence="1" id="KW-1133">Transmembrane helix</keyword>
<organism evidence="2 3">
    <name type="scientific">Plasmodium vivax Mauritania I</name>
    <dbReference type="NCBI Taxonomy" id="1035515"/>
    <lineage>
        <taxon>Eukaryota</taxon>
        <taxon>Sar</taxon>
        <taxon>Alveolata</taxon>
        <taxon>Apicomplexa</taxon>
        <taxon>Aconoidasida</taxon>
        <taxon>Haemosporida</taxon>
        <taxon>Plasmodiidae</taxon>
        <taxon>Plasmodium</taxon>
        <taxon>Plasmodium (Plasmodium)</taxon>
    </lineage>
</organism>
<evidence type="ECO:0000313" key="2">
    <source>
        <dbReference type="EMBL" id="KMZ94912.1"/>
    </source>
</evidence>
<dbReference type="EMBL" id="KQ235012">
    <property type="protein sequence ID" value="KMZ94912.1"/>
    <property type="molecule type" value="Genomic_DNA"/>
</dbReference>
<feature type="transmembrane region" description="Helical" evidence="1">
    <location>
        <begin position="204"/>
        <end position="227"/>
    </location>
</feature>
<gene>
    <name evidence="2" type="ORF">PVMG_05523</name>
</gene>
<dbReference type="AlphaFoldDB" id="A0A0J9TJI4"/>
<reference evidence="2 3" key="1">
    <citation type="submission" date="2011-08" db="EMBL/GenBank/DDBJ databases">
        <title>The Genome Sequence of Plasmodium vivax Mauritania I.</title>
        <authorList>
            <consortium name="The Broad Institute Genome Sequencing Platform"/>
            <consortium name="The Broad Institute Genome Sequencing Center for Infectious Disease"/>
            <person name="Neafsey D."/>
            <person name="Carlton J."/>
            <person name="Barnwell J."/>
            <person name="Collins W."/>
            <person name="Escalante A."/>
            <person name="Mullikin J."/>
            <person name="Saul A."/>
            <person name="Guigo R."/>
            <person name="Camara F."/>
            <person name="Young S.K."/>
            <person name="Zeng Q."/>
            <person name="Gargeya S."/>
            <person name="Fitzgerald M."/>
            <person name="Haas B."/>
            <person name="Abouelleil A."/>
            <person name="Alvarado L."/>
            <person name="Arachchi H.M."/>
            <person name="Berlin A."/>
            <person name="Brown A."/>
            <person name="Chapman S.B."/>
            <person name="Chen Z."/>
            <person name="Dunbar C."/>
            <person name="Freedman E."/>
            <person name="Gearin G."/>
            <person name="Gellesch M."/>
            <person name="Goldberg J."/>
            <person name="Griggs A."/>
            <person name="Gujja S."/>
            <person name="Heiman D."/>
            <person name="Howarth C."/>
            <person name="Larson L."/>
            <person name="Lui A."/>
            <person name="MacDonald P.J.P."/>
            <person name="Montmayeur A."/>
            <person name="Murphy C."/>
            <person name="Neiman D."/>
            <person name="Pearson M."/>
            <person name="Priest M."/>
            <person name="Roberts A."/>
            <person name="Saif S."/>
            <person name="Shea T."/>
            <person name="Shenoy N."/>
            <person name="Sisk P."/>
            <person name="Stolte C."/>
            <person name="Sykes S."/>
            <person name="Wortman J."/>
            <person name="Nusbaum C."/>
            <person name="Birren B."/>
        </authorList>
    </citation>
    <scope>NUCLEOTIDE SEQUENCE [LARGE SCALE GENOMIC DNA]</scope>
    <source>
        <strain evidence="2 3">Mauritania I</strain>
    </source>
</reference>
<evidence type="ECO:0000313" key="3">
    <source>
        <dbReference type="Proteomes" id="UP000053776"/>
    </source>
</evidence>
<accession>A0A0J9TJI4</accession>
<dbReference type="Pfam" id="PF12420">
    <property type="entry name" value="DUF3671"/>
    <property type="match status" value="1"/>
</dbReference>
<feature type="transmembrane region" description="Helical" evidence="1">
    <location>
        <begin position="142"/>
        <end position="163"/>
    </location>
</feature>
<keyword evidence="1" id="KW-0472">Membrane</keyword>
<evidence type="ECO:0008006" key="4">
    <source>
        <dbReference type="Google" id="ProtNLM"/>
    </source>
</evidence>
<sequence>MKAYIIKKSFMKGISVKYLENEQYDKEKFYFIVHRSLGVEKFKDGYNYANVKVKLLEEGNNNDVENGTLFISPYEKLSKRNSNNIGDLNRNYRNKFVKKRGLAKLDNYFEKKMFEKIDNIYDLSKKMKNDKRSYKKKILNKYGYKLILFCLLPILGLILPIILGANPFGICLIEFCKHTSHSGADESCTKYMIGDKQSILECSLYINAVYTYIMTIIVICFVLYALIKIIKYEMIKSNKGKMSLKEFCRFSKDVFT</sequence>
<dbReference type="Proteomes" id="UP000053776">
    <property type="component" value="Unassembled WGS sequence"/>
</dbReference>
<proteinExistence type="predicted"/>
<protein>
    <recommendedName>
        <fullName evidence="4">Variable surface protein</fullName>
    </recommendedName>
</protein>
<name>A0A0J9TJI4_PLAVI</name>
<dbReference type="InterPro" id="IPR022139">
    <property type="entry name" value="Fam-L/Fam-M-like_plasmodium"/>
</dbReference>